<dbReference type="Proteomes" id="UP000694888">
    <property type="component" value="Unplaced"/>
</dbReference>
<reference evidence="2" key="1">
    <citation type="submission" date="2025-08" db="UniProtKB">
        <authorList>
            <consortium name="RefSeq"/>
        </authorList>
    </citation>
    <scope>IDENTIFICATION</scope>
</reference>
<organism evidence="1 2">
    <name type="scientific">Aplysia californica</name>
    <name type="common">California sea hare</name>
    <dbReference type="NCBI Taxonomy" id="6500"/>
    <lineage>
        <taxon>Eukaryota</taxon>
        <taxon>Metazoa</taxon>
        <taxon>Spiralia</taxon>
        <taxon>Lophotrochozoa</taxon>
        <taxon>Mollusca</taxon>
        <taxon>Gastropoda</taxon>
        <taxon>Heterobranchia</taxon>
        <taxon>Euthyneura</taxon>
        <taxon>Tectipleura</taxon>
        <taxon>Aplysiida</taxon>
        <taxon>Aplysioidea</taxon>
        <taxon>Aplysiidae</taxon>
        <taxon>Aplysia</taxon>
    </lineage>
</organism>
<name>A0ABM0JY33_APLCA</name>
<evidence type="ECO:0000313" key="2">
    <source>
        <dbReference type="RefSeq" id="XP_005104256.1"/>
    </source>
</evidence>
<dbReference type="RefSeq" id="XP_005104256.1">
    <property type="nucleotide sequence ID" value="XM_005104199.2"/>
</dbReference>
<keyword evidence="1" id="KW-1185">Reference proteome</keyword>
<gene>
    <name evidence="2" type="primary">LOC101848450</name>
</gene>
<sequence>LSYVFVEAFPPTDREGEENYVCDVTDNHGHHVTKDYRVTTYRSVYIIEAESGARWINETTLELKCAIWSPRRPRVLLGLTIHSSHGEFSPDQLVAQGDNRYVASAAIHSDTLDRLDPHQMYLLNTYVTTGGTCSATTQIYDGGNHWVDAAHLYNNMLVPDRPNMER</sequence>
<accession>A0ABM0JY33</accession>
<feature type="non-terminal residue" evidence="2">
    <location>
        <position position="1"/>
    </location>
</feature>
<proteinExistence type="predicted"/>
<protein>
    <submittedName>
        <fullName evidence="2">Uncharacterized protein LOC101848450</fullName>
    </submittedName>
</protein>
<evidence type="ECO:0000313" key="1">
    <source>
        <dbReference type="Proteomes" id="UP000694888"/>
    </source>
</evidence>
<dbReference type="GeneID" id="101848450"/>